<name>A0A317SNZ5_9PEZI</name>
<accession>A0A317SNZ5</accession>
<proteinExistence type="predicted"/>
<feature type="non-terminal residue" evidence="2">
    <location>
        <position position="396"/>
    </location>
</feature>
<dbReference type="GO" id="GO:0006487">
    <property type="term" value="P:protein N-linked glycosylation"/>
    <property type="evidence" value="ECO:0007669"/>
    <property type="project" value="TreeGrafter"/>
</dbReference>
<dbReference type="PANTHER" id="PTHR13132:SF29">
    <property type="entry name" value="ALPHA-(1,6)-FUCOSYLTRANSFERASE"/>
    <property type="match status" value="1"/>
</dbReference>
<comment type="caution">
    <text evidence="2">The sequence shown here is derived from an EMBL/GenBank/DDBJ whole genome shotgun (WGS) entry which is preliminary data.</text>
</comment>
<feature type="region of interest" description="Disordered" evidence="1">
    <location>
        <begin position="377"/>
        <end position="396"/>
    </location>
</feature>
<evidence type="ECO:0000313" key="3">
    <source>
        <dbReference type="Proteomes" id="UP000246991"/>
    </source>
</evidence>
<sequence>MPSSSQTNPRYRSAAEEPFLPRHRKDDDDHHDDDKPRSVGSGLTRGKVFLIAIALSSMVWLLLMFQPPASPKPSEIDPGSVTSVELTTLDYGEGNRKWTWKLPDNLGGLLRPHVYGEMCRSARRMGSAAAGQAGHGGHAHHGYYWVDEHFLNPRVEDEAALRGICKRSLTYMLDSSDPGLGRMLLGLWSAYGLAMSENRTFFVDDSNWSWGTYATYFLPRKPSCRPPPPNLVVPCMNQAPHLLVAHSTTSETFGHAFTDFFEDARKMGVQRQHKIFALARSGYEALLRLRLSPADEEAVEVRKKQLEGEAGSKKVLAVQIRRGDGKDKAFEWRKTGHVPVSHYADLASSASATAGDNTTILLSSDDPEMYTLTEFAGYTPAQPLPPPPDTRRLLPG</sequence>
<dbReference type="Proteomes" id="UP000246991">
    <property type="component" value="Unassembled WGS sequence"/>
</dbReference>
<reference evidence="2 3" key="1">
    <citation type="submission" date="2018-03" db="EMBL/GenBank/DDBJ databases">
        <title>Genomes of Pezizomycetes fungi and the evolution of truffles.</title>
        <authorList>
            <person name="Murat C."/>
            <person name="Payen T."/>
            <person name="Noel B."/>
            <person name="Kuo A."/>
            <person name="Martin F.M."/>
        </authorList>
    </citation>
    <scope>NUCLEOTIDE SEQUENCE [LARGE SCALE GENOMIC DNA]</scope>
    <source>
        <strain evidence="2">091103-1</strain>
    </source>
</reference>
<dbReference type="EMBL" id="PYWC01000036">
    <property type="protein sequence ID" value="PWW76184.1"/>
    <property type="molecule type" value="Genomic_DNA"/>
</dbReference>
<dbReference type="OrthoDB" id="2392789at2759"/>
<feature type="compositionally biased region" description="Basic and acidic residues" evidence="1">
    <location>
        <begin position="24"/>
        <end position="37"/>
    </location>
</feature>
<protein>
    <submittedName>
        <fullName evidence="2">Uncharacterized protein</fullName>
    </submittedName>
</protein>
<feature type="compositionally biased region" description="Polar residues" evidence="1">
    <location>
        <begin position="1"/>
        <end position="10"/>
    </location>
</feature>
<evidence type="ECO:0000313" key="2">
    <source>
        <dbReference type="EMBL" id="PWW76184.1"/>
    </source>
</evidence>
<keyword evidence="3" id="KW-1185">Reference proteome</keyword>
<organism evidence="2 3">
    <name type="scientific">Tuber magnatum</name>
    <name type="common">white Piedmont truffle</name>
    <dbReference type="NCBI Taxonomy" id="42249"/>
    <lineage>
        <taxon>Eukaryota</taxon>
        <taxon>Fungi</taxon>
        <taxon>Dikarya</taxon>
        <taxon>Ascomycota</taxon>
        <taxon>Pezizomycotina</taxon>
        <taxon>Pezizomycetes</taxon>
        <taxon>Pezizales</taxon>
        <taxon>Tuberaceae</taxon>
        <taxon>Tuber</taxon>
    </lineage>
</organism>
<gene>
    <name evidence="2" type="ORF">C7212DRAFT_24825</name>
</gene>
<dbReference type="GO" id="GO:0046921">
    <property type="term" value="F:alpha-(1-&gt;6)-fucosyltransferase activity"/>
    <property type="evidence" value="ECO:0007669"/>
    <property type="project" value="TreeGrafter"/>
</dbReference>
<dbReference type="AlphaFoldDB" id="A0A317SNZ5"/>
<dbReference type="PANTHER" id="PTHR13132">
    <property type="entry name" value="ALPHA- 1,6 -FUCOSYLTRANSFERASE"/>
    <property type="match status" value="1"/>
</dbReference>
<evidence type="ECO:0000256" key="1">
    <source>
        <dbReference type="SAM" id="MobiDB-lite"/>
    </source>
</evidence>
<feature type="region of interest" description="Disordered" evidence="1">
    <location>
        <begin position="1"/>
        <end position="40"/>
    </location>
</feature>